<feature type="region of interest" description="Disordered" evidence="1">
    <location>
        <begin position="1"/>
        <end position="49"/>
    </location>
</feature>
<dbReference type="Proteomes" id="UP001448207">
    <property type="component" value="Unassembled WGS sequence"/>
</dbReference>
<proteinExistence type="predicted"/>
<name>A0ABR3AJF4_PHYBL</name>
<keyword evidence="3" id="KW-1185">Reference proteome</keyword>
<organism evidence="2 3">
    <name type="scientific">Phycomyces blakesleeanus</name>
    <dbReference type="NCBI Taxonomy" id="4837"/>
    <lineage>
        <taxon>Eukaryota</taxon>
        <taxon>Fungi</taxon>
        <taxon>Fungi incertae sedis</taxon>
        <taxon>Mucoromycota</taxon>
        <taxon>Mucoromycotina</taxon>
        <taxon>Mucoromycetes</taxon>
        <taxon>Mucorales</taxon>
        <taxon>Phycomycetaceae</taxon>
        <taxon>Phycomyces</taxon>
    </lineage>
</organism>
<evidence type="ECO:0000313" key="2">
    <source>
        <dbReference type="EMBL" id="KAL0075815.1"/>
    </source>
</evidence>
<gene>
    <name evidence="2" type="ORF">J3Q64DRAFT_1774214</name>
</gene>
<reference evidence="2 3" key="1">
    <citation type="submission" date="2024-04" db="EMBL/GenBank/DDBJ databases">
        <title>Symmetric and asymmetric DNA N6-adenine methylation regulates different biological responses in Mucorales.</title>
        <authorList>
            <consortium name="Lawrence Berkeley National Laboratory"/>
            <person name="Lax C."/>
            <person name="Mondo S.J."/>
            <person name="Osorio-Concepcion M."/>
            <person name="Muszewska A."/>
            <person name="Corrochano-Luque M."/>
            <person name="Gutierrez G."/>
            <person name="Riley R."/>
            <person name="Lipzen A."/>
            <person name="Guo J."/>
            <person name="Hundley H."/>
            <person name="Amirebrahimi M."/>
            <person name="Ng V."/>
            <person name="Lorenzo-Gutierrez D."/>
            <person name="Binder U."/>
            <person name="Yang J."/>
            <person name="Song Y."/>
            <person name="Canovas D."/>
            <person name="Navarro E."/>
            <person name="Freitag M."/>
            <person name="Gabaldon T."/>
            <person name="Grigoriev I.V."/>
            <person name="Corrochano L.M."/>
            <person name="Nicolas F.E."/>
            <person name="Garre V."/>
        </authorList>
    </citation>
    <scope>NUCLEOTIDE SEQUENCE [LARGE SCALE GENOMIC DNA]</scope>
    <source>
        <strain evidence="2 3">L51</strain>
    </source>
</reference>
<dbReference type="EMBL" id="JBCLYO010000034">
    <property type="protein sequence ID" value="KAL0075815.1"/>
    <property type="molecule type" value="Genomic_DNA"/>
</dbReference>
<evidence type="ECO:0000313" key="3">
    <source>
        <dbReference type="Proteomes" id="UP001448207"/>
    </source>
</evidence>
<sequence length="251" mass="28792">MLPSPDTPEKFSEMSLDEPFLHTSMSEPDNPPCSSWRELPPPNPSSTAKLGIADSVKVNRSKTQKRSKVVISTRNKIDRPNIWYRSNAKYSVVFELPIDDPTFEDEFLRVARILYPRGIGLGISQPAEDIIEIHMFDERDCEYACADGVSVRGHRIYPYRTISPLAVVVRANLSGLPPLEYTEMVSFLRACFADYGTLHDMVLYEEREWFMGEGYVDLLQSPDRSWKPMNRHIIFKSTTILASWQKQVRGE</sequence>
<evidence type="ECO:0000256" key="1">
    <source>
        <dbReference type="SAM" id="MobiDB-lite"/>
    </source>
</evidence>
<protein>
    <submittedName>
        <fullName evidence="2">Uncharacterized protein</fullName>
    </submittedName>
</protein>
<accession>A0ABR3AJF4</accession>
<comment type="caution">
    <text evidence="2">The sequence shown here is derived from an EMBL/GenBank/DDBJ whole genome shotgun (WGS) entry which is preliminary data.</text>
</comment>